<dbReference type="AlphaFoldDB" id="A0A0K0DUZ3"/>
<evidence type="ECO:0000313" key="3">
    <source>
        <dbReference type="WBParaSite" id="SSTP_0000105950.1"/>
    </source>
</evidence>
<keyword evidence="2" id="KW-1185">Reference proteome</keyword>
<organism evidence="3">
    <name type="scientific">Strongyloides stercoralis</name>
    <name type="common">Threadworm</name>
    <dbReference type="NCBI Taxonomy" id="6248"/>
    <lineage>
        <taxon>Eukaryota</taxon>
        <taxon>Metazoa</taxon>
        <taxon>Ecdysozoa</taxon>
        <taxon>Nematoda</taxon>
        <taxon>Chromadorea</taxon>
        <taxon>Rhabditida</taxon>
        <taxon>Tylenchina</taxon>
        <taxon>Panagrolaimomorpha</taxon>
        <taxon>Strongyloidoidea</taxon>
        <taxon>Strongyloididae</taxon>
        <taxon>Strongyloides</taxon>
    </lineage>
</organism>
<evidence type="ECO:0000256" key="1">
    <source>
        <dbReference type="SAM" id="MobiDB-lite"/>
    </source>
</evidence>
<dbReference type="WBParaSite" id="SSTP_0000105950.1">
    <property type="protein sequence ID" value="SSTP_0000105950.1"/>
    <property type="gene ID" value="SSTP_0000105950"/>
</dbReference>
<feature type="region of interest" description="Disordered" evidence="1">
    <location>
        <begin position="55"/>
        <end position="74"/>
    </location>
</feature>
<accession>A0A0K0DUZ3</accession>
<evidence type="ECO:0000313" key="2">
    <source>
        <dbReference type="Proteomes" id="UP000035681"/>
    </source>
</evidence>
<dbReference type="Proteomes" id="UP000035681">
    <property type="component" value="Unplaced"/>
</dbReference>
<proteinExistence type="predicted"/>
<sequence length="74" mass="8198">MGTASLQAISVPKKIAIISSVEEVAEDFSFSEFLQLLADQSVTLTCYNEPKLRSGQLQLNNNAEPPWDPDPKYL</sequence>
<protein>
    <submittedName>
        <fullName evidence="3">Elongator complex protein 6</fullName>
    </submittedName>
</protein>
<reference evidence="3" key="1">
    <citation type="submission" date="2015-08" db="UniProtKB">
        <authorList>
            <consortium name="WormBaseParasite"/>
        </authorList>
    </citation>
    <scope>IDENTIFICATION</scope>
</reference>
<name>A0A0K0DUZ3_STRER</name>
<dbReference type="WBParaSite" id="mrna-9">
    <property type="protein sequence ID" value="mrna-9"/>
    <property type="gene ID" value="nbisL1-mrna-9"/>
</dbReference>